<feature type="compositionally biased region" description="Polar residues" evidence="1">
    <location>
        <begin position="32"/>
        <end position="47"/>
    </location>
</feature>
<keyword evidence="3" id="KW-1185">Reference proteome</keyword>
<feature type="region of interest" description="Disordered" evidence="1">
    <location>
        <begin position="31"/>
        <end position="80"/>
    </location>
</feature>
<dbReference type="AlphaFoldDB" id="A0A840W1E2"/>
<gene>
    <name evidence="2" type="ORF">HNR07_001029</name>
</gene>
<evidence type="ECO:0000313" key="3">
    <source>
        <dbReference type="Proteomes" id="UP000579647"/>
    </source>
</evidence>
<protein>
    <submittedName>
        <fullName evidence="2">Uncharacterized protein</fullName>
    </submittedName>
</protein>
<organism evidence="2 3">
    <name type="scientific">Nocardiopsis metallicus</name>
    <dbReference type="NCBI Taxonomy" id="179819"/>
    <lineage>
        <taxon>Bacteria</taxon>
        <taxon>Bacillati</taxon>
        <taxon>Actinomycetota</taxon>
        <taxon>Actinomycetes</taxon>
        <taxon>Streptosporangiales</taxon>
        <taxon>Nocardiopsidaceae</taxon>
        <taxon>Nocardiopsis</taxon>
    </lineage>
</organism>
<accession>A0A840W1E2</accession>
<sequence length="80" mass="8462">MEPLSRQLVLVEDDPVQPVLVEQSAVKDEQLFTPSDGVSAQSTTSNRPIGGATPKSSFTSRATARVGTSPCSMYPPGISR</sequence>
<evidence type="ECO:0000256" key="1">
    <source>
        <dbReference type="SAM" id="MobiDB-lite"/>
    </source>
</evidence>
<proteinExistence type="predicted"/>
<evidence type="ECO:0000313" key="2">
    <source>
        <dbReference type="EMBL" id="MBB5489892.1"/>
    </source>
</evidence>
<comment type="caution">
    <text evidence="2">The sequence shown here is derived from an EMBL/GenBank/DDBJ whole genome shotgun (WGS) entry which is preliminary data.</text>
</comment>
<dbReference type="EMBL" id="JACHDO010000001">
    <property type="protein sequence ID" value="MBB5489892.1"/>
    <property type="molecule type" value="Genomic_DNA"/>
</dbReference>
<dbReference type="Proteomes" id="UP000579647">
    <property type="component" value="Unassembled WGS sequence"/>
</dbReference>
<reference evidence="2 3" key="1">
    <citation type="submission" date="2020-08" db="EMBL/GenBank/DDBJ databases">
        <title>Sequencing the genomes of 1000 actinobacteria strains.</title>
        <authorList>
            <person name="Klenk H.-P."/>
        </authorList>
    </citation>
    <scope>NUCLEOTIDE SEQUENCE [LARGE SCALE GENOMIC DNA]</scope>
    <source>
        <strain evidence="2 3">DSM 44598</strain>
    </source>
</reference>
<name>A0A840W1E2_9ACTN</name>